<sequence>MPTGVALRDARAQLFAAAERVLTRNGAGGLTSRTVTEEAGVAKGVLHRHFADFDDFLAGLVRDRIARLEAEIGELTEAAGSATLVANLVEALTRIFTPVNLGLVGVVIARDDLRSRLRATTPRGIPILTEAGTCLSAYLDAERRVGRVTADADARTLALTLIGTGHLLFAGELGALPDASAVREIVEAITVGAEPGIRP</sequence>
<dbReference type="PANTHER" id="PTHR30055:SF238">
    <property type="entry name" value="MYCOFACTOCIN BIOSYNTHESIS TRANSCRIPTIONAL REGULATOR MFTR-RELATED"/>
    <property type="match status" value="1"/>
</dbReference>
<dbReference type="Proteomes" id="UP001500630">
    <property type="component" value="Unassembled WGS sequence"/>
</dbReference>
<keyword evidence="1" id="KW-0805">Transcription regulation</keyword>
<dbReference type="InterPro" id="IPR009057">
    <property type="entry name" value="Homeodomain-like_sf"/>
</dbReference>
<evidence type="ECO:0000256" key="3">
    <source>
        <dbReference type="ARBA" id="ARBA00023163"/>
    </source>
</evidence>
<dbReference type="EMBL" id="BAABDQ010000061">
    <property type="protein sequence ID" value="GAA3620014.1"/>
    <property type="molecule type" value="Genomic_DNA"/>
</dbReference>
<evidence type="ECO:0000313" key="7">
    <source>
        <dbReference type="Proteomes" id="UP001500630"/>
    </source>
</evidence>
<dbReference type="SUPFAM" id="SSF46689">
    <property type="entry name" value="Homeodomain-like"/>
    <property type="match status" value="1"/>
</dbReference>
<reference evidence="7" key="1">
    <citation type="journal article" date="2019" name="Int. J. Syst. Evol. Microbiol.">
        <title>The Global Catalogue of Microorganisms (GCM) 10K type strain sequencing project: providing services to taxonomists for standard genome sequencing and annotation.</title>
        <authorList>
            <consortium name="The Broad Institute Genomics Platform"/>
            <consortium name="The Broad Institute Genome Sequencing Center for Infectious Disease"/>
            <person name="Wu L."/>
            <person name="Ma J."/>
        </authorList>
    </citation>
    <scope>NUCLEOTIDE SEQUENCE [LARGE SCALE GENOMIC DNA]</scope>
    <source>
        <strain evidence="7">JCM 17326</strain>
    </source>
</reference>
<dbReference type="Pfam" id="PF00440">
    <property type="entry name" value="TetR_N"/>
    <property type="match status" value="1"/>
</dbReference>
<feature type="domain" description="HTH tetR-type" evidence="5">
    <location>
        <begin position="8"/>
        <end position="68"/>
    </location>
</feature>
<dbReference type="InterPro" id="IPR050109">
    <property type="entry name" value="HTH-type_TetR-like_transc_reg"/>
</dbReference>
<keyword evidence="2 4" id="KW-0238">DNA-binding</keyword>
<proteinExistence type="predicted"/>
<accession>A0ABP6ZVM9</accession>
<dbReference type="InterPro" id="IPR001647">
    <property type="entry name" value="HTH_TetR"/>
</dbReference>
<keyword evidence="3" id="KW-0804">Transcription</keyword>
<evidence type="ECO:0000256" key="2">
    <source>
        <dbReference type="ARBA" id="ARBA00023125"/>
    </source>
</evidence>
<keyword evidence="7" id="KW-1185">Reference proteome</keyword>
<feature type="DNA-binding region" description="H-T-H motif" evidence="4">
    <location>
        <begin position="31"/>
        <end position="50"/>
    </location>
</feature>
<comment type="caution">
    <text evidence="6">The sequence shown here is derived from an EMBL/GenBank/DDBJ whole genome shotgun (WGS) entry which is preliminary data.</text>
</comment>
<dbReference type="PANTHER" id="PTHR30055">
    <property type="entry name" value="HTH-TYPE TRANSCRIPTIONAL REGULATOR RUTR"/>
    <property type="match status" value="1"/>
</dbReference>
<gene>
    <name evidence="6" type="ORF">GCM10022419_127040</name>
</gene>
<evidence type="ECO:0000259" key="5">
    <source>
        <dbReference type="PROSITE" id="PS50977"/>
    </source>
</evidence>
<evidence type="ECO:0000256" key="4">
    <source>
        <dbReference type="PROSITE-ProRule" id="PRU00335"/>
    </source>
</evidence>
<name>A0ABP6ZVM9_9ACTN</name>
<evidence type="ECO:0000256" key="1">
    <source>
        <dbReference type="ARBA" id="ARBA00023015"/>
    </source>
</evidence>
<protein>
    <submittedName>
        <fullName evidence="6">TetR family transcriptional regulator</fullName>
    </submittedName>
</protein>
<dbReference type="RefSeq" id="WP_345578750.1">
    <property type="nucleotide sequence ID" value="NZ_BAABDQ010000061.1"/>
</dbReference>
<evidence type="ECO:0000313" key="6">
    <source>
        <dbReference type="EMBL" id="GAA3620014.1"/>
    </source>
</evidence>
<dbReference type="PROSITE" id="PS50977">
    <property type="entry name" value="HTH_TETR_2"/>
    <property type="match status" value="1"/>
</dbReference>
<organism evidence="6 7">
    <name type="scientific">Nonomuraea rosea</name>
    <dbReference type="NCBI Taxonomy" id="638574"/>
    <lineage>
        <taxon>Bacteria</taxon>
        <taxon>Bacillati</taxon>
        <taxon>Actinomycetota</taxon>
        <taxon>Actinomycetes</taxon>
        <taxon>Streptosporangiales</taxon>
        <taxon>Streptosporangiaceae</taxon>
        <taxon>Nonomuraea</taxon>
    </lineage>
</organism>
<dbReference type="Gene3D" id="1.10.357.10">
    <property type="entry name" value="Tetracycline Repressor, domain 2"/>
    <property type="match status" value="1"/>
</dbReference>